<comment type="caution">
    <text evidence="2">The sequence shown here is derived from an EMBL/GenBank/DDBJ whole genome shotgun (WGS) entry which is preliminary data.</text>
</comment>
<reference evidence="2 3" key="1">
    <citation type="submission" date="2019-12" db="EMBL/GenBank/DDBJ databases">
        <authorList>
            <person name="Alioto T."/>
            <person name="Alioto T."/>
            <person name="Gomez Garrido J."/>
        </authorList>
    </citation>
    <scope>NUCLEOTIDE SEQUENCE [LARGE SCALE GENOMIC DNA]</scope>
</reference>
<dbReference type="Proteomes" id="UP000594638">
    <property type="component" value="Unassembled WGS sequence"/>
</dbReference>
<organism evidence="2 3">
    <name type="scientific">Olea europaea subsp. europaea</name>
    <dbReference type="NCBI Taxonomy" id="158383"/>
    <lineage>
        <taxon>Eukaryota</taxon>
        <taxon>Viridiplantae</taxon>
        <taxon>Streptophyta</taxon>
        <taxon>Embryophyta</taxon>
        <taxon>Tracheophyta</taxon>
        <taxon>Spermatophyta</taxon>
        <taxon>Magnoliopsida</taxon>
        <taxon>eudicotyledons</taxon>
        <taxon>Gunneridae</taxon>
        <taxon>Pentapetalae</taxon>
        <taxon>asterids</taxon>
        <taxon>lamiids</taxon>
        <taxon>Lamiales</taxon>
        <taxon>Oleaceae</taxon>
        <taxon>Oleeae</taxon>
        <taxon>Olea</taxon>
    </lineage>
</organism>
<sequence length="89" mass="9556">MQLFIYCRRRRPPLSPDDHDEEMGIDMQEGNVASEDGMDPQPPVHDDDDDKEACVGSKDGDDEGVPHAGAGNVEQDLVASANSMAEGDG</sequence>
<protein>
    <submittedName>
        <fullName evidence="2">Uncharacterized protein</fullName>
    </submittedName>
</protein>
<dbReference type="AlphaFoldDB" id="A0A8S0R2C7"/>
<gene>
    <name evidence="2" type="ORF">OLEA9_A108574</name>
</gene>
<dbReference type="EMBL" id="CACTIH010002096">
    <property type="protein sequence ID" value="CAA2973296.1"/>
    <property type="molecule type" value="Genomic_DNA"/>
</dbReference>
<accession>A0A8S0R2C7</accession>
<evidence type="ECO:0000313" key="3">
    <source>
        <dbReference type="Proteomes" id="UP000594638"/>
    </source>
</evidence>
<name>A0A8S0R2C7_OLEEU</name>
<evidence type="ECO:0000256" key="1">
    <source>
        <dbReference type="SAM" id="MobiDB-lite"/>
    </source>
</evidence>
<dbReference type="Gramene" id="OE9A108574T1">
    <property type="protein sequence ID" value="OE9A108574C1"/>
    <property type="gene ID" value="OE9A108574"/>
</dbReference>
<evidence type="ECO:0000313" key="2">
    <source>
        <dbReference type="EMBL" id="CAA2973296.1"/>
    </source>
</evidence>
<feature type="region of interest" description="Disordered" evidence="1">
    <location>
        <begin position="9"/>
        <end position="89"/>
    </location>
</feature>
<keyword evidence="3" id="KW-1185">Reference proteome</keyword>
<proteinExistence type="predicted"/>